<protein>
    <submittedName>
        <fullName evidence="2">Uncharacterized protein</fullName>
    </submittedName>
</protein>
<organism evidence="2 3">
    <name type="scientific">Orchesella dallaii</name>
    <dbReference type="NCBI Taxonomy" id="48710"/>
    <lineage>
        <taxon>Eukaryota</taxon>
        <taxon>Metazoa</taxon>
        <taxon>Ecdysozoa</taxon>
        <taxon>Arthropoda</taxon>
        <taxon>Hexapoda</taxon>
        <taxon>Collembola</taxon>
        <taxon>Entomobryomorpha</taxon>
        <taxon>Entomobryoidea</taxon>
        <taxon>Orchesellidae</taxon>
        <taxon>Orchesellinae</taxon>
        <taxon>Orchesella</taxon>
    </lineage>
</organism>
<dbReference type="Gene3D" id="3.15.10.30">
    <property type="entry name" value="Haemolymph juvenile hormone binding protein"/>
    <property type="match status" value="1"/>
</dbReference>
<reference evidence="2 3" key="1">
    <citation type="submission" date="2024-08" db="EMBL/GenBank/DDBJ databases">
        <authorList>
            <person name="Cucini C."/>
            <person name="Frati F."/>
        </authorList>
    </citation>
    <scope>NUCLEOTIDE SEQUENCE [LARGE SCALE GENOMIC DNA]</scope>
</reference>
<evidence type="ECO:0000313" key="2">
    <source>
        <dbReference type="EMBL" id="CAL8104361.1"/>
    </source>
</evidence>
<feature type="chain" id="PRO_5047435694" evidence="1">
    <location>
        <begin position="22"/>
        <end position="253"/>
    </location>
</feature>
<comment type="caution">
    <text evidence="2">The sequence shown here is derived from an EMBL/GenBank/DDBJ whole genome shotgun (WGS) entry which is preliminary data.</text>
</comment>
<gene>
    <name evidence="2" type="ORF">ODALV1_LOCUS11729</name>
</gene>
<feature type="signal peptide" evidence="1">
    <location>
        <begin position="1"/>
        <end position="21"/>
    </location>
</feature>
<dbReference type="InterPro" id="IPR038606">
    <property type="entry name" value="To_sf"/>
</dbReference>
<evidence type="ECO:0000313" key="3">
    <source>
        <dbReference type="Proteomes" id="UP001642540"/>
    </source>
</evidence>
<keyword evidence="3" id="KW-1185">Reference proteome</keyword>
<sequence>MKLTPFLLSIGTATLFTIAVAYPSEDRAGSGIQAQCRLTSLSREVENAVESNTELDLENLQLPDPLIIKDQVLTYNDQSYSFKNGRITGLSTLDYDFNYDRETSMFNLNLTLESFSFSGNYEVKNGFIDLPFIGEHTFSGSGLVNRSLTGFKFALRIGIEADATSFKITSFAVGDGFTESFFQFGDSTIDGTLITSGGSKQVSWADYVQGSESEAEPLIWRTLNDQDSDALIEYINRFLQGCTILDLIGLLKP</sequence>
<evidence type="ECO:0000256" key="1">
    <source>
        <dbReference type="SAM" id="SignalP"/>
    </source>
</evidence>
<accession>A0ABP1QIL2</accession>
<proteinExistence type="predicted"/>
<name>A0ABP1QIL2_9HEXA</name>
<dbReference type="EMBL" id="CAXLJM020000035">
    <property type="protein sequence ID" value="CAL8104361.1"/>
    <property type="molecule type" value="Genomic_DNA"/>
</dbReference>
<dbReference type="Proteomes" id="UP001642540">
    <property type="component" value="Unassembled WGS sequence"/>
</dbReference>
<keyword evidence="1" id="KW-0732">Signal</keyword>